<feature type="chain" id="PRO_5028804295" evidence="2">
    <location>
        <begin position="21"/>
        <end position="134"/>
    </location>
</feature>
<reference evidence="4" key="2">
    <citation type="submission" date="2020-10" db="UniProtKB">
        <authorList>
            <consortium name="WormBaseParasite"/>
        </authorList>
    </citation>
    <scope>IDENTIFICATION</scope>
</reference>
<proteinExistence type="predicted"/>
<organism evidence="3 4">
    <name type="scientific">Panagrellus redivivus</name>
    <name type="common">Microworm</name>
    <dbReference type="NCBI Taxonomy" id="6233"/>
    <lineage>
        <taxon>Eukaryota</taxon>
        <taxon>Metazoa</taxon>
        <taxon>Ecdysozoa</taxon>
        <taxon>Nematoda</taxon>
        <taxon>Chromadorea</taxon>
        <taxon>Rhabditida</taxon>
        <taxon>Tylenchina</taxon>
        <taxon>Panagrolaimomorpha</taxon>
        <taxon>Panagrolaimoidea</taxon>
        <taxon>Panagrolaimidae</taxon>
        <taxon>Panagrellus</taxon>
    </lineage>
</organism>
<feature type="coiled-coil region" evidence="1">
    <location>
        <begin position="105"/>
        <end position="132"/>
    </location>
</feature>
<protein>
    <submittedName>
        <fullName evidence="4">Secreted protein</fullName>
    </submittedName>
</protein>
<name>A0A7E4VZA9_PANRE</name>
<dbReference type="WBParaSite" id="Pan_g5223.t1">
    <property type="protein sequence ID" value="Pan_g5223.t1"/>
    <property type="gene ID" value="Pan_g5223"/>
</dbReference>
<keyword evidence="1" id="KW-0175">Coiled coil</keyword>
<evidence type="ECO:0000313" key="4">
    <source>
        <dbReference type="WBParaSite" id="Pan_g5223.t1"/>
    </source>
</evidence>
<keyword evidence="2" id="KW-0732">Signal</keyword>
<evidence type="ECO:0000256" key="2">
    <source>
        <dbReference type="SAM" id="SignalP"/>
    </source>
</evidence>
<accession>A0A7E4VZA9</accession>
<dbReference type="AlphaFoldDB" id="A0A7E4VZA9"/>
<reference evidence="3" key="1">
    <citation type="journal article" date="2013" name="Genetics">
        <title>The draft genome and transcriptome of Panagrellus redivivus are shaped by the harsh demands of a free-living lifestyle.</title>
        <authorList>
            <person name="Srinivasan J."/>
            <person name="Dillman A.R."/>
            <person name="Macchietto M.G."/>
            <person name="Heikkinen L."/>
            <person name="Lakso M."/>
            <person name="Fracchia K.M."/>
            <person name="Antoshechkin I."/>
            <person name="Mortazavi A."/>
            <person name="Wong G."/>
            <person name="Sternberg P.W."/>
        </authorList>
    </citation>
    <scope>NUCLEOTIDE SEQUENCE [LARGE SCALE GENOMIC DNA]</scope>
    <source>
        <strain evidence="3">MT8872</strain>
    </source>
</reference>
<keyword evidence="3" id="KW-1185">Reference proteome</keyword>
<sequence>MARLALLVFLGFSALAITNGMDHIETIQAINKDPYRLEHLLKVAARHCQDITNEIGASDKKAFWDECMKAAKVCVATEELCDDLDQHGFIQGGRNSCEDKRLDCYKNIKEQFAEIKAKKEEEEKKKEEEEKAKQ</sequence>
<dbReference type="Proteomes" id="UP000492821">
    <property type="component" value="Unassembled WGS sequence"/>
</dbReference>
<evidence type="ECO:0000313" key="3">
    <source>
        <dbReference type="Proteomes" id="UP000492821"/>
    </source>
</evidence>
<feature type="signal peptide" evidence="2">
    <location>
        <begin position="1"/>
        <end position="20"/>
    </location>
</feature>
<evidence type="ECO:0000256" key="1">
    <source>
        <dbReference type="SAM" id="Coils"/>
    </source>
</evidence>